<keyword evidence="3" id="KW-1185">Reference proteome</keyword>
<evidence type="ECO:0000313" key="2">
    <source>
        <dbReference type="EMBL" id="QOY54216.1"/>
    </source>
</evidence>
<dbReference type="EMBL" id="CP054493">
    <property type="protein sequence ID" value="QOY54216.1"/>
    <property type="molecule type" value="Genomic_DNA"/>
</dbReference>
<organism evidence="2 3">
    <name type="scientific">Candidatus Sulfurimonas marisnigri</name>
    <dbReference type="NCBI Taxonomy" id="2740405"/>
    <lineage>
        <taxon>Bacteria</taxon>
        <taxon>Pseudomonadati</taxon>
        <taxon>Campylobacterota</taxon>
        <taxon>Epsilonproteobacteria</taxon>
        <taxon>Campylobacterales</taxon>
        <taxon>Sulfurimonadaceae</taxon>
        <taxon>Sulfurimonas</taxon>
    </lineage>
</organism>
<proteinExistence type="predicted"/>
<feature type="signal peptide" evidence="1">
    <location>
        <begin position="1"/>
        <end position="23"/>
    </location>
</feature>
<dbReference type="Proteomes" id="UP000593836">
    <property type="component" value="Chromosome"/>
</dbReference>
<protein>
    <submittedName>
        <fullName evidence="2">PhnD/SsuA/transferrin family substrate-binding protein</fullName>
    </submittedName>
</protein>
<name>A0A7S7LZB8_9BACT</name>
<accession>A0A7S7LZB8</accession>
<dbReference type="AlphaFoldDB" id="A0A7S7LZB8"/>
<dbReference type="RefSeq" id="WP_194366262.1">
    <property type="nucleotide sequence ID" value="NZ_CP054493.1"/>
</dbReference>
<dbReference type="Pfam" id="PF12974">
    <property type="entry name" value="Phosphonate-bd"/>
    <property type="match status" value="1"/>
</dbReference>
<sequence length="282" mass="31780">MIKVILISLFCFFVLLPADTLHVGSDASSVNDVNIKDMTIATDVWLKEIAKEINLDTSTTIYENPAHMAQDFADGKLDYVAAFGLVFVKYFDLSKLSDGFAQAFLNGEKETFVVVVNKESGINTLSDLEGKSISIQEYDEAAKLYIEYKIKEKLENLTTKFETYPSRQRALLKLFFGKVKAAVSTNKSYALATELNPQIGQKLKIIEITNLQATTFGFLSKSMNENTKKLISNGAKNIHKTKRGRQLLTLYKTEMISDSKLEDLKPFQELYDKTNHLNKKGK</sequence>
<gene>
    <name evidence="2" type="ORF">HUE87_10075</name>
</gene>
<reference evidence="2 3" key="1">
    <citation type="submission" date="2020-05" db="EMBL/GenBank/DDBJ databases">
        <title>Sulfurimonas marisnigri, sp. nov., and Sulfurimonas baltica, sp. nov., manganese oxide reducing chemolithoautotrophs of the class Epsilonproteobacteria isolated from the pelagic redoxclines of the Black and Baltic Seas and emended description of the genus Sulfurimonas.</title>
        <authorList>
            <person name="Henkel J.V."/>
            <person name="Laudan C."/>
            <person name="Werner J."/>
            <person name="Neu T."/>
            <person name="Plewe S."/>
            <person name="Sproer C."/>
            <person name="Bunk B."/>
            <person name="Schulz-Vogt H.N."/>
        </authorList>
    </citation>
    <scope>NUCLEOTIDE SEQUENCE [LARGE SCALE GENOMIC DNA]</scope>
    <source>
        <strain evidence="2 3">SoZ1</strain>
    </source>
</reference>
<evidence type="ECO:0000313" key="3">
    <source>
        <dbReference type="Proteomes" id="UP000593836"/>
    </source>
</evidence>
<feature type="chain" id="PRO_5032538227" evidence="1">
    <location>
        <begin position="24"/>
        <end position="282"/>
    </location>
</feature>
<evidence type="ECO:0000256" key="1">
    <source>
        <dbReference type="SAM" id="SignalP"/>
    </source>
</evidence>
<keyword evidence="1" id="KW-0732">Signal</keyword>
<dbReference type="KEGG" id="smas:HUE87_10075"/>
<dbReference type="Gene3D" id="3.40.190.10">
    <property type="entry name" value="Periplasmic binding protein-like II"/>
    <property type="match status" value="2"/>
</dbReference>
<dbReference type="SUPFAM" id="SSF53850">
    <property type="entry name" value="Periplasmic binding protein-like II"/>
    <property type="match status" value="1"/>
</dbReference>